<gene>
    <name evidence="2" type="ORF">FA09DRAFT_239306</name>
</gene>
<feature type="region of interest" description="Disordered" evidence="1">
    <location>
        <begin position="113"/>
        <end position="150"/>
    </location>
</feature>
<organism evidence="2 3">
    <name type="scientific">Tilletiopsis washingtonensis</name>
    <dbReference type="NCBI Taxonomy" id="58919"/>
    <lineage>
        <taxon>Eukaryota</taxon>
        <taxon>Fungi</taxon>
        <taxon>Dikarya</taxon>
        <taxon>Basidiomycota</taxon>
        <taxon>Ustilaginomycotina</taxon>
        <taxon>Exobasidiomycetes</taxon>
        <taxon>Entylomatales</taxon>
        <taxon>Entylomatales incertae sedis</taxon>
        <taxon>Tilletiopsis</taxon>
    </lineage>
</organism>
<evidence type="ECO:0000313" key="3">
    <source>
        <dbReference type="Proteomes" id="UP000245946"/>
    </source>
</evidence>
<feature type="region of interest" description="Disordered" evidence="1">
    <location>
        <begin position="1"/>
        <end position="37"/>
    </location>
</feature>
<accession>A0A316ZBG1</accession>
<evidence type="ECO:0000313" key="2">
    <source>
        <dbReference type="EMBL" id="PWN99030.1"/>
    </source>
</evidence>
<keyword evidence="3" id="KW-1185">Reference proteome</keyword>
<feature type="compositionally biased region" description="Polar residues" evidence="1">
    <location>
        <begin position="7"/>
        <end position="21"/>
    </location>
</feature>
<evidence type="ECO:0000256" key="1">
    <source>
        <dbReference type="SAM" id="MobiDB-lite"/>
    </source>
</evidence>
<reference evidence="2 3" key="1">
    <citation type="journal article" date="2018" name="Mol. Biol. Evol.">
        <title>Broad Genomic Sampling Reveals a Smut Pathogenic Ancestry of the Fungal Clade Ustilaginomycotina.</title>
        <authorList>
            <person name="Kijpornyongpan T."/>
            <person name="Mondo S.J."/>
            <person name="Barry K."/>
            <person name="Sandor L."/>
            <person name="Lee J."/>
            <person name="Lipzen A."/>
            <person name="Pangilinan J."/>
            <person name="LaButti K."/>
            <person name="Hainaut M."/>
            <person name="Henrissat B."/>
            <person name="Grigoriev I.V."/>
            <person name="Spatafora J.W."/>
            <person name="Aime M.C."/>
        </authorList>
    </citation>
    <scope>NUCLEOTIDE SEQUENCE [LARGE SCALE GENOMIC DNA]</scope>
    <source>
        <strain evidence="2 3">MCA 4186</strain>
    </source>
</reference>
<sequence length="150" mass="16033">MTRRSLQDSCEPSRATLQGLAQTPVRRRAPSSTHRRGTAACSIEAATRRRCATRSCAAALLADAPLPPPHVVTAGCNRARVTPSIQVPLVGAAELAAQCRTVRRLLRPLDPLVPTNHRQQAGRGREFRAKRSRHPGAAAKSAPACGVPRP</sequence>
<dbReference type="GeneID" id="37267178"/>
<dbReference type="Proteomes" id="UP000245946">
    <property type="component" value="Unassembled WGS sequence"/>
</dbReference>
<proteinExistence type="predicted"/>
<dbReference type="EMBL" id="KZ819289">
    <property type="protein sequence ID" value="PWN99030.1"/>
    <property type="molecule type" value="Genomic_DNA"/>
</dbReference>
<dbReference type="RefSeq" id="XP_025599309.1">
    <property type="nucleotide sequence ID" value="XM_025739632.1"/>
</dbReference>
<protein>
    <submittedName>
        <fullName evidence="2">Uncharacterized protein</fullName>
    </submittedName>
</protein>
<name>A0A316ZBG1_9BASI</name>
<feature type="compositionally biased region" description="Basic residues" evidence="1">
    <location>
        <begin position="25"/>
        <end position="37"/>
    </location>
</feature>
<dbReference type="AlphaFoldDB" id="A0A316ZBG1"/>